<sequence>MLNFPYTILPSKKGKVYKPYINVVLNYKKTHKVTLPTKALIDSGADVCFCHEMIGTWLGIKFNKTKNIVKFTAANGQIFDTKLEEVCIYVGNKTYNCKFYFSDVLPSTTPIILGQIGFFDNFKVIFDLPNKVINLE</sequence>
<name>A0A0G0G3Z5_9BACT</name>
<comment type="caution">
    <text evidence="1">The sequence shown here is derived from an EMBL/GenBank/DDBJ whole genome shotgun (WGS) entry which is preliminary data.</text>
</comment>
<dbReference type="SUPFAM" id="SSF50630">
    <property type="entry name" value="Acid proteases"/>
    <property type="match status" value="1"/>
</dbReference>
<organism evidence="1 2">
    <name type="scientific">Candidatus Roizmanbacteria bacterium GW2011_GWA2_35_8</name>
    <dbReference type="NCBI Taxonomy" id="1618479"/>
    <lineage>
        <taxon>Bacteria</taxon>
        <taxon>Candidatus Roizmaniibacteriota</taxon>
    </lineage>
</organism>
<dbReference type="EMBL" id="LBQX01000022">
    <property type="protein sequence ID" value="KKP86462.1"/>
    <property type="molecule type" value="Genomic_DNA"/>
</dbReference>
<dbReference type="InterPro" id="IPR021109">
    <property type="entry name" value="Peptidase_aspartic_dom_sf"/>
</dbReference>
<reference evidence="1 2" key="1">
    <citation type="journal article" date="2015" name="Nature">
        <title>rRNA introns, odd ribosomes, and small enigmatic genomes across a large radiation of phyla.</title>
        <authorList>
            <person name="Brown C.T."/>
            <person name="Hug L.A."/>
            <person name="Thomas B.C."/>
            <person name="Sharon I."/>
            <person name="Castelle C.J."/>
            <person name="Singh A."/>
            <person name="Wilkins M.J."/>
            <person name="Williams K.H."/>
            <person name="Banfield J.F."/>
        </authorList>
    </citation>
    <scope>NUCLEOTIDE SEQUENCE [LARGE SCALE GENOMIC DNA]</scope>
</reference>
<evidence type="ECO:0008006" key="3">
    <source>
        <dbReference type="Google" id="ProtNLM"/>
    </source>
</evidence>
<protein>
    <recommendedName>
        <fullName evidence="3">Peptidase A2 domain-containing protein</fullName>
    </recommendedName>
</protein>
<evidence type="ECO:0000313" key="1">
    <source>
        <dbReference type="EMBL" id="KKP86462.1"/>
    </source>
</evidence>
<dbReference type="Gene3D" id="2.40.70.10">
    <property type="entry name" value="Acid Proteases"/>
    <property type="match status" value="1"/>
</dbReference>
<gene>
    <name evidence="1" type="ORF">UR89_C0022G0002</name>
</gene>
<dbReference type="CDD" id="cd00303">
    <property type="entry name" value="retropepsin_like"/>
    <property type="match status" value="1"/>
</dbReference>
<dbReference type="AlphaFoldDB" id="A0A0G0G3Z5"/>
<dbReference type="Proteomes" id="UP000034536">
    <property type="component" value="Unassembled WGS sequence"/>
</dbReference>
<evidence type="ECO:0000313" key="2">
    <source>
        <dbReference type="Proteomes" id="UP000034536"/>
    </source>
</evidence>
<proteinExistence type="predicted"/>
<accession>A0A0G0G3Z5</accession>